<organism evidence="3">
    <name type="scientific">marine sediment metagenome</name>
    <dbReference type="NCBI Taxonomy" id="412755"/>
    <lineage>
        <taxon>unclassified sequences</taxon>
        <taxon>metagenomes</taxon>
        <taxon>ecological metagenomes</taxon>
    </lineage>
</organism>
<dbReference type="EMBL" id="BARS01034085">
    <property type="protein sequence ID" value="GAG18242.1"/>
    <property type="molecule type" value="Genomic_DNA"/>
</dbReference>
<reference evidence="3" key="1">
    <citation type="journal article" date="2014" name="Front. Microbiol.">
        <title>High frequency of phylogenetically diverse reductive dehalogenase-homologous genes in deep subseafloor sedimentary metagenomes.</title>
        <authorList>
            <person name="Kawai M."/>
            <person name="Futagami T."/>
            <person name="Toyoda A."/>
            <person name="Takaki Y."/>
            <person name="Nishi S."/>
            <person name="Hori S."/>
            <person name="Arai W."/>
            <person name="Tsubouchi T."/>
            <person name="Morono Y."/>
            <person name="Uchiyama I."/>
            <person name="Ito T."/>
            <person name="Fujiyama A."/>
            <person name="Inagaki F."/>
            <person name="Takami H."/>
        </authorList>
    </citation>
    <scope>NUCLEOTIDE SEQUENCE</scope>
    <source>
        <strain evidence="3">Expedition CK06-06</strain>
    </source>
</reference>
<feature type="non-terminal residue" evidence="3">
    <location>
        <position position="260"/>
    </location>
</feature>
<dbReference type="GO" id="GO:0005829">
    <property type="term" value="C:cytosol"/>
    <property type="evidence" value="ECO:0007669"/>
    <property type="project" value="TreeGrafter"/>
</dbReference>
<feature type="non-terminal residue" evidence="3">
    <location>
        <position position="1"/>
    </location>
</feature>
<dbReference type="PANTHER" id="PTHR30160:SF7">
    <property type="entry name" value="ADP-HEPTOSE--LPS HEPTOSYLTRANSFERASE 2"/>
    <property type="match status" value="1"/>
</dbReference>
<name>X0W4J3_9ZZZZ</name>
<evidence type="ECO:0000256" key="2">
    <source>
        <dbReference type="ARBA" id="ARBA00022679"/>
    </source>
</evidence>
<evidence type="ECO:0008006" key="4">
    <source>
        <dbReference type="Google" id="ProtNLM"/>
    </source>
</evidence>
<keyword evidence="2" id="KW-0808">Transferase</keyword>
<dbReference type="Gene3D" id="3.40.50.2000">
    <property type="entry name" value="Glycogen Phosphorylase B"/>
    <property type="match status" value="2"/>
</dbReference>
<sequence length="260" mass="29837">ILVVRLWTIGEGILTLPMIHTLRKKFPNTRISVLVTKRSKDIFIGNKDIDEIINFNLGNLGLFRKFDLVVDTEPYFKLSALLSFYLGKKRIGFSHGVRSLLYTDKVKFNDKQHAVLTFLDLSKVVGAWYKPDKLIKLWVSDNDKRMVEDYLKKLGIKKRDFLVGITPGAAESAKHRMWPTERFAELADKLIERYKTKIIFIGKDKNLVKKIQKLMKYPSFDSGSLSLKQVIYLIEKCRLFISNDTGPMHIGAAQGVKTIG</sequence>
<accession>X0W4J3</accession>
<comment type="caution">
    <text evidence="3">The sequence shown here is derived from an EMBL/GenBank/DDBJ whole genome shotgun (WGS) entry which is preliminary data.</text>
</comment>
<dbReference type="InterPro" id="IPR051199">
    <property type="entry name" value="LPS_LOS_Heptosyltrfase"/>
</dbReference>
<dbReference type="PANTHER" id="PTHR30160">
    <property type="entry name" value="TETRAACYLDISACCHARIDE 4'-KINASE-RELATED"/>
    <property type="match status" value="1"/>
</dbReference>
<dbReference type="SUPFAM" id="SSF53756">
    <property type="entry name" value="UDP-Glycosyltransferase/glycogen phosphorylase"/>
    <property type="match status" value="1"/>
</dbReference>
<dbReference type="Pfam" id="PF01075">
    <property type="entry name" value="Glyco_transf_9"/>
    <property type="match status" value="1"/>
</dbReference>
<keyword evidence="1" id="KW-0328">Glycosyltransferase</keyword>
<proteinExistence type="predicted"/>
<protein>
    <recommendedName>
        <fullName evidence="4">Glycosyltransferase family 9 protein</fullName>
    </recommendedName>
</protein>
<dbReference type="AlphaFoldDB" id="X0W4J3"/>
<gene>
    <name evidence="3" type="ORF">S01H1_52708</name>
</gene>
<dbReference type="InterPro" id="IPR002201">
    <property type="entry name" value="Glyco_trans_9"/>
</dbReference>
<dbReference type="CDD" id="cd03789">
    <property type="entry name" value="GT9_LPS_heptosyltransferase"/>
    <property type="match status" value="1"/>
</dbReference>
<dbReference type="GO" id="GO:0009244">
    <property type="term" value="P:lipopolysaccharide core region biosynthetic process"/>
    <property type="evidence" value="ECO:0007669"/>
    <property type="project" value="TreeGrafter"/>
</dbReference>
<evidence type="ECO:0000256" key="1">
    <source>
        <dbReference type="ARBA" id="ARBA00022676"/>
    </source>
</evidence>
<evidence type="ECO:0000313" key="3">
    <source>
        <dbReference type="EMBL" id="GAG18242.1"/>
    </source>
</evidence>
<dbReference type="GO" id="GO:0008713">
    <property type="term" value="F:ADP-heptose-lipopolysaccharide heptosyltransferase activity"/>
    <property type="evidence" value="ECO:0007669"/>
    <property type="project" value="TreeGrafter"/>
</dbReference>